<dbReference type="AlphaFoldDB" id="X0ZV81"/>
<proteinExistence type="predicted"/>
<sequence>MLNNSISEEQNVLDFSSPVPSISFMVDDIQL</sequence>
<reference evidence="1" key="1">
    <citation type="journal article" date="2014" name="Front. Microbiol.">
        <title>High frequency of phylogenetically diverse reductive dehalogenase-homologous genes in deep subseafloor sedimentary metagenomes.</title>
        <authorList>
            <person name="Kawai M."/>
            <person name="Futagami T."/>
            <person name="Toyoda A."/>
            <person name="Takaki Y."/>
            <person name="Nishi S."/>
            <person name="Hori S."/>
            <person name="Arai W."/>
            <person name="Tsubouchi T."/>
            <person name="Morono Y."/>
            <person name="Uchiyama I."/>
            <person name="Ito T."/>
            <person name="Fujiyama A."/>
            <person name="Inagaki F."/>
            <person name="Takami H."/>
        </authorList>
    </citation>
    <scope>NUCLEOTIDE SEQUENCE</scope>
    <source>
        <strain evidence="1">Expedition CK06-06</strain>
    </source>
</reference>
<organism evidence="1">
    <name type="scientific">marine sediment metagenome</name>
    <dbReference type="NCBI Taxonomy" id="412755"/>
    <lineage>
        <taxon>unclassified sequences</taxon>
        <taxon>metagenomes</taxon>
        <taxon>ecological metagenomes</taxon>
    </lineage>
</organism>
<name>X0ZV81_9ZZZZ</name>
<gene>
    <name evidence="1" type="ORF">S01H4_20148</name>
</gene>
<protein>
    <submittedName>
        <fullName evidence="1">Uncharacterized protein</fullName>
    </submittedName>
</protein>
<comment type="caution">
    <text evidence="1">The sequence shown here is derived from an EMBL/GenBank/DDBJ whole genome shotgun (WGS) entry which is preliminary data.</text>
</comment>
<accession>X0ZV81</accession>
<feature type="non-terminal residue" evidence="1">
    <location>
        <position position="31"/>
    </location>
</feature>
<evidence type="ECO:0000313" key="1">
    <source>
        <dbReference type="EMBL" id="GAG61852.1"/>
    </source>
</evidence>
<dbReference type="EMBL" id="BART01009038">
    <property type="protein sequence ID" value="GAG61852.1"/>
    <property type="molecule type" value="Genomic_DNA"/>
</dbReference>